<comment type="caution">
    <text evidence="1">The sequence shown here is derived from an EMBL/GenBank/DDBJ whole genome shotgun (WGS) entry which is preliminary data.</text>
</comment>
<evidence type="ECO:0000313" key="1">
    <source>
        <dbReference type="EMBL" id="OIN96926.1"/>
    </source>
</evidence>
<dbReference type="PANTHER" id="PTHR38134:SF2">
    <property type="entry name" value="GALACTOKINASE"/>
    <property type="match status" value="1"/>
</dbReference>
<dbReference type="SUPFAM" id="SSF53756">
    <property type="entry name" value="UDP-Glycosyltransferase/glycogen phosphorylase"/>
    <property type="match status" value="1"/>
</dbReference>
<dbReference type="PANTHER" id="PTHR38134">
    <property type="entry name" value="SLR1395 PROTEIN"/>
    <property type="match status" value="1"/>
</dbReference>
<protein>
    <recommendedName>
        <fullName evidence="3">Glycosyl transferase family 28 C-terminal domain-containing protein</fullName>
    </recommendedName>
</protein>
<proteinExistence type="predicted"/>
<dbReference type="EMBL" id="MNUO01000071">
    <property type="protein sequence ID" value="OIN96926.1"/>
    <property type="molecule type" value="Genomic_DNA"/>
</dbReference>
<evidence type="ECO:0008006" key="3">
    <source>
        <dbReference type="Google" id="ProtNLM"/>
    </source>
</evidence>
<dbReference type="AlphaFoldDB" id="A0A1J4SFS3"/>
<accession>A0A1J4SFS3</accession>
<name>A0A1J4SFS3_9BACT</name>
<organism evidence="1 2">
    <name type="scientific">Candidatus Desantisbacteria bacterium CG1_02_38_46</name>
    <dbReference type="NCBI Taxonomy" id="1817893"/>
    <lineage>
        <taxon>Bacteria</taxon>
        <taxon>Candidatus Desantisiibacteriota</taxon>
    </lineage>
</organism>
<evidence type="ECO:0000313" key="2">
    <source>
        <dbReference type="Proteomes" id="UP000182278"/>
    </source>
</evidence>
<reference evidence="1 2" key="1">
    <citation type="journal article" date="2016" name="Environ. Microbiol.">
        <title>Genomic resolution of a cold subsurface aquifer community provides metabolic insights for novel microbes adapted to high CO concentrations.</title>
        <authorList>
            <person name="Probst A.J."/>
            <person name="Castelle C.J."/>
            <person name="Singh A."/>
            <person name="Brown C.T."/>
            <person name="Anantharaman K."/>
            <person name="Sharon I."/>
            <person name="Hug L.A."/>
            <person name="Burstein D."/>
            <person name="Emerson J.B."/>
            <person name="Thomas B.C."/>
            <person name="Banfield J.F."/>
        </authorList>
    </citation>
    <scope>NUCLEOTIDE SEQUENCE [LARGE SCALE GENOMIC DNA]</scope>
    <source>
        <strain evidence="1">CG1_02_38_46</strain>
    </source>
</reference>
<gene>
    <name evidence="1" type="ORF">AUJ66_04840</name>
</gene>
<dbReference type="STRING" id="1817893.AUJ66_04840"/>
<dbReference type="Proteomes" id="UP000182278">
    <property type="component" value="Unassembled WGS sequence"/>
</dbReference>
<sequence>MKNILFYISGHGFGHSTRMIEVMNKLFSLDSQVSIYIRTSAAKGLFERNLPFRFYYSYFVGDVGIVQKDSLTLNELETLEKYADLIVGNKKDLLSEELNFVKRNGISLIVGDIPPLAFDIADKAGVCGIAISNFSWDWIYSPFVEAHLQYQYLLEAIKQDYAKADILLRLPFHGDMSAFRIVEDIPLIARKSGVSREEILHKLNVGEDEKRKVILLSFGGINPPRELFAKIKGCENYLFLSAAKLKKKSTNMIILHKWNSFSYHDLVKASDLVITKLGYGIVSECIANRTPIMYTSTDSREYSVLLPAIKEYAHSYFIPREDLLSGNWKAHLDKFFDTKYHWPTININGAEIAARKILEKM</sequence>
<dbReference type="InterPro" id="IPR053205">
    <property type="entry name" value="GHMP_kinase_L-arabinokinase"/>
</dbReference>